<gene>
    <name evidence="1" type="ORF">CBG49_12740</name>
</gene>
<dbReference type="KEGG" id="capn:CBG49_12740"/>
<dbReference type="Gene3D" id="2.130.10.10">
    <property type="entry name" value="YVTN repeat-like/Quinoprotein amine dehydrogenase"/>
    <property type="match status" value="1"/>
</dbReference>
<dbReference type="Pfam" id="PF02012">
    <property type="entry name" value="BNR"/>
    <property type="match status" value="2"/>
</dbReference>
<proteinExistence type="predicted"/>
<name>A0A1Z4BRF2_9FLAO</name>
<organism evidence="1 2">
    <name type="scientific">Capnocytophaga endodontalis</name>
    <dbReference type="NCBI Taxonomy" id="2708117"/>
    <lineage>
        <taxon>Bacteria</taxon>
        <taxon>Pseudomonadati</taxon>
        <taxon>Bacteroidota</taxon>
        <taxon>Flavobacteriia</taxon>
        <taxon>Flavobacteriales</taxon>
        <taxon>Flavobacteriaceae</taxon>
        <taxon>Capnocytophaga</taxon>
    </lineage>
</organism>
<reference evidence="2" key="1">
    <citation type="submission" date="2017-06" db="EMBL/GenBank/DDBJ databases">
        <title>Complete genome sequence of Capnocytophaga sp. KCOM 1579 (=ChDC OS43) isolated from a human refractory periapical abscess lesion.</title>
        <authorList>
            <person name="Kook J.-K."/>
            <person name="Park S.-N."/>
            <person name="Lim Y.K."/>
            <person name="Roh H."/>
        </authorList>
    </citation>
    <scope>NUCLEOTIDE SEQUENCE [LARGE SCALE GENOMIC DNA]</scope>
    <source>
        <strain evidence="2">ChDC OS43</strain>
    </source>
</reference>
<sequence length="156" mass="17038">MSAGIPFCFCVSLWSGSRRSNRKPALGNFKEENNQLKFNNMANLINLGSELLRICPTNSNKIEVSTNDGRSWSTRYSGSSYGAFYDLTSYGSEIIAITSKGVYVSTNGGRSWSSRYTGSSYGDFQSISANGSELLATTSKGLYVSKNGGRSWSKRN</sequence>
<dbReference type="SUPFAM" id="SSF110296">
    <property type="entry name" value="Oligoxyloglucan reducing end-specific cellobiohydrolase"/>
    <property type="match status" value="1"/>
</dbReference>
<accession>A0A1Z4BRF2</accession>
<evidence type="ECO:0008006" key="3">
    <source>
        <dbReference type="Google" id="ProtNLM"/>
    </source>
</evidence>
<dbReference type="AlphaFoldDB" id="A0A1Z4BRF2"/>
<evidence type="ECO:0000313" key="1">
    <source>
        <dbReference type="EMBL" id="ASF43877.1"/>
    </source>
</evidence>
<dbReference type="EMBL" id="CP022022">
    <property type="protein sequence ID" value="ASF43877.1"/>
    <property type="molecule type" value="Genomic_DNA"/>
</dbReference>
<keyword evidence="2" id="KW-1185">Reference proteome</keyword>
<dbReference type="InterPro" id="IPR015943">
    <property type="entry name" value="WD40/YVTN_repeat-like_dom_sf"/>
</dbReference>
<evidence type="ECO:0000313" key="2">
    <source>
        <dbReference type="Proteomes" id="UP000197007"/>
    </source>
</evidence>
<protein>
    <recommendedName>
        <fullName evidence="3">Photosynthesis system II assembly factor Ycf48/Hcf136-like domain-containing protein</fullName>
    </recommendedName>
</protein>
<dbReference type="InterPro" id="IPR002860">
    <property type="entry name" value="BNR_rpt"/>
</dbReference>
<dbReference type="Proteomes" id="UP000197007">
    <property type="component" value="Chromosome"/>
</dbReference>